<feature type="transmembrane region" description="Helical" evidence="1">
    <location>
        <begin position="180"/>
        <end position="202"/>
    </location>
</feature>
<dbReference type="AlphaFoldDB" id="A0A2C7AAC6"/>
<feature type="transmembrane region" description="Helical" evidence="1">
    <location>
        <begin position="262"/>
        <end position="280"/>
    </location>
</feature>
<comment type="caution">
    <text evidence="3">The sequence shown here is derived from an EMBL/GenBank/DDBJ whole genome shotgun (WGS) entry which is preliminary data.</text>
</comment>
<sequence length="299" mass="32169">MDRSSSQGILLAFLAFAAYAVSDASVKLLHGSLSAYQAVFFGALSGVLALPLLRGPDERLTDIFRARSRPMWLLRAAAALTGALGSVTAFTHLSMAEAFCLLFLMPTFVTLLSVAFLREAVGWRRWLAVILGFAGVLVVLRPGFRELNIGHLGAVVGGLSGAVTVVMMRAHGKSESRLSLYGAGLIGPVAGCGLLMLPGFVWPTPMQWVWLMGYGLLMAAGNILVMLASQRIPASLVAPAQYSQMLWAIAFGYLVFGDHLDPVMAVGVAIIIFSGVMTFMRERVRRPRGWARVPPVHPQ</sequence>
<feature type="transmembrane region" description="Helical" evidence="1">
    <location>
        <begin position="126"/>
        <end position="144"/>
    </location>
</feature>
<feature type="transmembrane region" description="Helical" evidence="1">
    <location>
        <begin position="34"/>
        <end position="52"/>
    </location>
</feature>
<feature type="transmembrane region" description="Helical" evidence="1">
    <location>
        <begin position="72"/>
        <end position="90"/>
    </location>
</feature>
<dbReference type="InterPro" id="IPR037185">
    <property type="entry name" value="EmrE-like"/>
</dbReference>
<feature type="domain" description="EamA" evidence="2">
    <location>
        <begin position="149"/>
        <end position="278"/>
    </location>
</feature>
<keyword evidence="1" id="KW-1133">Transmembrane helix</keyword>
<keyword evidence="4" id="KW-1185">Reference proteome</keyword>
<dbReference type="PANTHER" id="PTHR22911:SF135">
    <property type="entry name" value="BLR4310 PROTEIN"/>
    <property type="match status" value="1"/>
</dbReference>
<dbReference type="GO" id="GO:0016020">
    <property type="term" value="C:membrane"/>
    <property type="evidence" value="ECO:0007669"/>
    <property type="project" value="InterPro"/>
</dbReference>
<accession>A0A2C7AAC6</accession>
<dbReference type="Gene3D" id="1.10.3730.20">
    <property type="match status" value="1"/>
</dbReference>
<gene>
    <name evidence="3" type="ORF">CR162_17770</name>
</gene>
<feature type="domain" description="EamA" evidence="2">
    <location>
        <begin position="8"/>
        <end position="140"/>
    </location>
</feature>
<dbReference type="SUPFAM" id="SSF103481">
    <property type="entry name" value="Multidrug resistance efflux transporter EmrE"/>
    <property type="match status" value="2"/>
</dbReference>
<keyword evidence="1" id="KW-0472">Membrane</keyword>
<dbReference type="InterPro" id="IPR000620">
    <property type="entry name" value="EamA_dom"/>
</dbReference>
<feature type="transmembrane region" description="Helical" evidence="1">
    <location>
        <begin position="208"/>
        <end position="229"/>
    </location>
</feature>
<organism evidence="3 4">
    <name type="scientific">Teichococcus rhizosphaerae</name>
    <dbReference type="NCBI Taxonomy" id="1335062"/>
    <lineage>
        <taxon>Bacteria</taxon>
        <taxon>Pseudomonadati</taxon>
        <taxon>Pseudomonadota</taxon>
        <taxon>Alphaproteobacteria</taxon>
        <taxon>Acetobacterales</taxon>
        <taxon>Roseomonadaceae</taxon>
        <taxon>Roseomonas</taxon>
    </lineage>
</organism>
<reference evidence="3 4" key="1">
    <citation type="submission" date="2017-10" db="EMBL/GenBank/DDBJ databases">
        <authorList>
            <person name="Banno H."/>
            <person name="Chua N.-H."/>
        </authorList>
    </citation>
    <scope>NUCLEOTIDE SEQUENCE [LARGE SCALE GENOMIC DNA]</scope>
    <source>
        <strain evidence="3 4">YW11</strain>
    </source>
</reference>
<name>A0A2C7AAC6_9PROT</name>
<protein>
    <submittedName>
        <fullName evidence="3">EamA family transporter</fullName>
    </submittedName>
</protein>
<dbReference type="Pfam" id="PF00892">
    <property type="entry name" value="EamA"/>
    <property type="match status" value="2"/>
</dbReference>
<dbReference type="OrthoDB" id="9812899at2"/>
<feature type="transmembrane region" description="Helical" evidence="1">
    <location>
        <begin position="236"/>
        <end position="256"/>
    </location>
</feature>
<feature type="transmembrane region" description="Helical" evidence="1">
    <location>
        <begin position="150"/>
        <end position="168"/>
    </location>
</feature>
<evidence type="ECO:0000313" key="3">
    <source>
        <dbReference type="EMBL" id="PHK93577.1"/>
    </source>
</evidence>
<evidence type="ECO:0000256" key="1">
    <source>
        <dbReference type="SAM" id="Phobius"/>
    </source>
</evidence>
<proteinExistence type="predicted"/>
<feature type="transmembrane region" description="Helical" evidence="1">
    <location>
        <begin position="96"/>
        <end position="117"/>
    </location>
</feature>
<evidence type="ECO:0000313" key="4">
    <source>
        <dbReference type="Proteomes" id="UP000223527"/>
    </source>
</evidence>
<dbReference type="PANTHER" id="PTHR22911">
    <property type="entry name" value="ACYL-MALONYL CONDENSING ENZYME-RELATED"/>
    <property type="match status" value="1"/>
</dbReference>
<evidence type="ECO:0000259" key="2">
    <source>
        <dbReference type="Pfam" id="PF00892"/>
    </source>
</evidence>
<dbReference type="Proteomes" id="UP000223527">
    <property type="component" value="Unassembled WGS sequence"/>
</dbReference>
<dbReference type="EMBL" id="PDNU01000041">
    <property type="protein sequence ID" value="PHK93577.1"/>
    <property type="molecule type" value="Genomic_DNA"/>
</dbReference>
<keyword evidence="1" id="KW-0812">Transmembrane</keyword>